<reference evidence="2 3" key="1">
    <citation type="submission" date="2020-08" db="EMBL/GenBank/DDBJ databases">
        <title>Genomic Encyclopedia of Type Strains, Phase IV (KMG-IV): sequencing the most valuable type-strain genomes for metagenomic binning, comparative biology and taxonomic classification.</title>
        <authorList>
            <person name="Goeker M."/>
        </authorList>
    </citation>
    <scope>NUCLEOTIDE SEQUENCE [LARGE SCALE GENOMIC DNA]</scope>
    <source>
        <strain evidence="2 3">DSM 2163</strain>
    </source>
</reference>
<evidence type="ECO:0000313" key="2">
    <source>
        <dbReference type="EMBL" id="MBB5756720.1"/>
    </source>
</evidence>
<gene>
    <name evidence="2" type="ORF">HNR00_001420</name>
</gene>
<accession>A0A840ZHG6</accession>
<dbReference type="Proteomes" id="UP000583454">
    <property type="component" value="Unassembled WGS sequence"/>
</dbReference>
<feature type="transmembrane region" description="Helical" evidence="1">
    <location>
        <begin position="20"/>
        <end position="41"/>
    </location>
</feature>
<protein>
    <submittedName>
        <fullName evidence="2">Uncharacterized protein</fullName>
    </submittedName>
</protein>
<organism evidence="2 3">
    <name type="scientific">Methylorubrum rhodinum</name>
    <dbReference type="NCBI Taxonomy" id="29428"/>
    <lineage>
        <taxon>Bacteria</taxon>
        <taxon>Pseudomonadati</taxon>
        <taxon>Pseudomonadota</taxon>
        <taxon>Alphaproteobacteria</taxon>
        <taxon>Hyphomicrobiales</taxon>
        <taxon>Methylobacteriaceae</taxon>
        <taxon>Methylorubrum</taxon>
    </lineage>
</organism>
<dbReference type="EMBL" id="JACHOP010000004">
    <property type="protein sequence ID" value="MBB5756720.1"/>
    <property type="molecule type" value="Genomic_DNA"/>
</dbReference>
<proteinExistence type="predicted"/>
<dbReference type="AlphaFoldDB" id="A0A840ZHG6"/>
<keyword evidence="1" id="KW-0812">Transmembrane</keyword>
<dbReference type="RefSeq" id="WP_281383260.1">
    <property type="nucleotide sequence ID" value="NZ_JACHOP010000004.1"/>
</dbReference>
<keyword evidence="1" id="KW-0472">Membrane</keyword>
<keyword evidence="1" id="KW-1133">Transmembrane helix</keyword>
<keyword evidence="3" id="KW-1185">Reference proteome</keyword>
<evidence type="ECO:0000313" key="3">
    <source>
        <dbReference type="Proteomes" id="UP000583454"/>
    </source>
</evidence>
<evidence type="ECO:0000256" key="1">
    <source>
        <dbReference type="SAM" id="Phobius"/>
    </source>
</evidence>
<sequence>MNTTETTVAATALQTGPSFTAALCGFLGSTLATTMVILLLGTSV</sequence>
<name>A0A840ZHG6_9HYPH</name>
<comment type="caution">
    <text evidence="2">The sequence shown here is derived from an EMBL/GenBank/DDBJ whole genome shotgun (WGS) entry which is preliminary data.</text>
</comment>